<dbReference type="InterPro" id="IPR001347">
    <property type="entry name" value="SIS_dom"/>
</dbReference>
<dbReference type="GO" id="GO:0004360">
    <property type="term" value="F:glutamine-fructose-6-phosphate transaminase (isomerizing) activity"/>
    <property type="evidence" value="ECO:0007669"/>
    <property type="project" value="UniProtKB-EC"/>
</dbReference>
<dbReference type="PANTHER" id="PTHR10937">
    <property type="entry name" value="GLUCOSAMINE--FRUCTOSE-6-PHOSPHATE AMINOTRANSFERASE, ISOMERIZING"/>
    <property type="match status" value="1"/>
</dbReference>
<dbReference type="PROSITE" id="PS51464">
    <property type="entry name" value="SIS"/>
    <property type="match status" value="1"/>
</dbReference>
<dbReference type="InterPro" id="IPR046348">
    <property type="entry name" value="SIS_dom_sf"/>
</dbReference>
<dbReference type="RefSeq" id="WP_121250565.1">
    <property type="nucleotide sequence ID" value="NZ_RBIL01000001.1"/>
</dbReference>
<dbReference type="EC" id="2.6.1.16" evidence="2"/>
<gene>
    <name evidence="5" type="ORF">C8N24_2647</name>
</gene>
<accession>A0A660LCR1</accession>
<dbReference type="OrthoDB" id="5188418at2"/>
<protein>
    <recommendedName>
        <fullName evidence="3">Glutamine--fructose-6-phosphate aminotransferase [isomerizing]</fullName>
        <ecNumber evidence="2">2.6.1.16</ecNumber>
    </recommendedName>
</protein>
<evidence type="ECO:0000256" key="1">
    <source>
        <dbReference type="ARBA" id="ARBA00001031"/>
    </source>
</evidence>
<reference evidence="5 6" key="1">
    <citation type="submission" date="2018-10" db="EMBL/GenBank/DDBJ databases">
        <title>Genomic Encyclopedia of Archaeal and Bacterial Type Strains, Phase II (KMG-II): from individual species to whole genera.</title>
        <authorList>
            <person name="Goeker M."/>
        </authorList>
    </citation>
    <scope>NUCLEOTIDE SEQUENCE [LARGE SCALE GENOMIC DNA]</scope>
    <source>
        <strain evidence="5 6">DSM 14954</strain>
    </source>
</reference>
<evidence type="ECO:0000256" key="2">
    <source>
        <dbReference type="ARBA" id="ARBA00012916"/>
    </source>
</evidence>
<evidence type="ECO:0000259" key="4">
    <source>
        <dbReference type="PROSITE" id="PS51464"/>
    </source>
</evidence>
<dbReference type="PANTHER" id="PTHR10937:SF0">
    <property type="entry name" value="GLUTAMINE--FRUCTOSE-6-PHOSPHATE TRANSAMINASE (ISOMERIZING)"/>
    <property type="match status" value="1"/>
</dbReference>
<dbReference type="EMBL" id="RBIL01000001">
    <property type="protein sequence ID" value="RKQ92792.1"/>
    <property type="molecule type" value="Genomic_DNA"/>
</dbReference>
<evidence type="ECO:0000313" key="6">
    <source>
        <dbReference type="Proteomes" id="UP000278962"/>
    </source>
</evidence>
<sequence>MSDMPELRPGSPWAMEEMIYAEPGLVEPILASSAAVEAAESIREGGPVVIVGCGTSEHAALAGAALIPGARARDAFEASLDPQSGGVCIGVSHEAGTEATLKALQAASYNGARTILVTAKPDAVAGGELAPDIVIGTPLVDTSWCHTVGYVSPLLVFTAIADAADAAICTRVIADTLEHRARLTDAARALASVERLIVTGSGVDEITARELSLKIEEGLHVPTTPLGLEKVLHGHLPAADATTGIIVLRIDPTAAAARDKRARDVLAAVAELGMPAVTVDALPEGHPLLAGAIALQLLTLELVHQAGTNPDLIRREQPAYKAAADAART</sequence>
<dbReference type="Proteomes" id="UP000278962">
    <property type="component" value="Unassembled WGS sequence"/>
</dbReference>
<dbReference type="AlphaFoldDB" id="A0A660LCR1"/>
<dbReference type="GO" id="GO:0097367">
    <property type="term" value="F:carbohydrate derivative binding"/>
    <property type="evidence" value="ECO:0007669"/>
    <property type="project" value="InterPro"/>
</dbReference>
<evidence type="ECO:0000256" key="3">
    <source>
        <dbReference type="ARBA" id="ARBA00016090"/>
    </source>
</evidence>
<evidence type="ECO:0000313" key="5">
    <source>
        <dbReference type="EMBL" id="RKQ92792.1"/>
    </source>
</evidence>
<dbReference type="GO" id="GO:0006487">
    <property type="term" value="P:protein N-linked glycosylation"/>
    <property type="evidence" value="ECO:0007669"/>
    <property type="project" value="TreeGrafter"/>
</dbReference>
<keyword evidence="6" id="KW-1185">Reference proteome</keyword>
<dbReference type="GO" id="GO:0006047">
    <property type="term" value="P:UDP-N-acetylglucosamine metabolic process"/>
    <property type="evidence" value="ECO:0007669"/>
    <property type="project" value="TreeGrafter"/>
</dbReference>
<organism evidence="5 6">
    <name type="scientific">Solirubrobacter pauli</name>
    <dbReference type="NCBI Taxonomy" id="166793"/>
    <lineage>
        <taxon>Bacteria</taxon>
        <taxon>Bacillati</taxon>
        <taxon>Actinomycetota</taxon>
        <taxon>Thermoleophilia</taxon>
        <taxon>Solirubrobacterales</taxon>
        <taxon>Solirubrobacteraceae</taxon>
        <taxon>Solirubrobacter</taxon>
    </lineage>
</organism>
<proteinExistence type="predicted"/>
<feature type="domain" description="SIS" evidence="4">
    <location>
        <begin position="38"/>
        <end position="166"/>
    </location>
</feature>
<dbReference type="Gene3D" id="3.40.50.10490">
    <property type="entry name" value="Glucose-6-phosphate isomerase like protein, domain 1"/>
    <property type="match status" value="2"/>
</dbReference>
<comment type="catalytic activity">
    <reaction evidence="1">
        <text>D-fructose 6-phosphate + L-glutamine = D-glucosamine 6-phosphate + L-glutamate</text>
        <dbReference type="Rhea" id="RHEA:13237"/>
        <dbReference type="ChEBI" id="CHEBI:29985"/>
        <dbReference type="ChEBI" id="CHEBI:58359"/>
        <dbReference type="ChEBI" id="CHEBI:58725"/>
        <dbReference type="ChEBI" id="CHEBI:61527"/>
        <dbReference type="EC" id="2.6.1.16"/>
    </reaction>
</comment>
<name>A0A660LCR1_9ACTN</name>
<comment type="caution">
    <text evidence="5">The sequence shown here is derived from an EMBL/GenBank/DDBJ whole genome shotgun (WGS) entry which is preliminary data.</text>
</comment>
<dbReference type="SUPFAM" id="SSF53697">
    <property type="entry name" value="SIS domain"/>
    <property type="match status" value="1"/>
</dbReference>
<dbReference type="GO" id="GO:0006002">
    <property type="term" value="P:fructose 6-phosphate metabolic process"/>
    <property type="evidence" value="ECO:0007669"/>
    <property type="project" value="TreeGrafter"/>
</dbReference>